<dbReference type="KEGG" id="agi:FSB73_07030"/>
<dbReference type="InterPro" id="IPR049713">
    <property type="entry name" value="Pr6Pr-like"/>
</dbReference>
<dbReference type="RefSeq" id="WP_146780836.1">
    <property type="nucleotide sequence ID" value="NZ_CP042434.1"/>
</dbReference>
<dbReference type="EMBL" id="CP042434">
    <property type="protein sequence ID" value="QEC71458.1"/>
    <property type="molecule type" value="Genomic_DNA"/>
</dbReference>
<evidence type="ECO:0000313" key="3">
    <source>
        <dbReference type="Proteomes" id="UP000321291"/>
    </source>
</evidence>
<feature type="transmembrane region" description="Helical" evidence="1">
    <location>
        <begin position="20"/>
        <end position="44"/>
    </location>
</feature>
<proteinExistence type="predicted"/>
<feature type="transmembrane region" description="Helical" evidence="1">
    <location>
        <begin position="56"/>
        <end position="78"/>
    </location>
</feature>
<organism evidence="2 3">
    <name type="scientific">Arachidicoccus ginsenosidivorans</name>
    <dbReference type="NCBI Taxonomy" id="496057"/>
    <lineage>
        <taxon>Bacteria</taxon>
        <taxon>Pseudomonadati</taxon>
        <taxon>Bacteroidota</taxon>
        <taxon>Chitinophagia</taxon>
        <taxon>Chitinophagales</taxon>
        <taxon>Chitinophagaceae</taxon>
        <taxon>Arachidicoccus</taxon>
    </lineage>
</organism>
<feature type="transmembrane region" description="Helical" evidence="1">
    <location>
        <begin position="90"/>
        <end position="110"/>
    </location>
</feature>
<accession>A0A5B8VMH9</accession>
<dbReference type="OrthoDB" id="9809977at2"/>
<dbReference type="NCBIfam" id="NF038065">
    <property type="entry name" value="Pr6Pr"/>
    <property type="match status" value="1"/>
</dbReference>
<gene>
    <name evidence="2" type="ORF">FSB73_07030</name>
</gene>
<feature type="transmembrane region" description="Helical" evidence="1">
    <location>
        <begin position="192"/>
        <end position="213"/>
    </location>
</feature>
<keyword evidence="1" id="KW-0812">Transmembrane</keyword>
<sequence>MSLTHHLANPLSVLSPTGIRFLAGTLALCAWLTITLQWSLMFGRSAYSFKQTLSRFLGYFTILSNILVALAFTAWFIYPVSILMDKPVAIISTAISVYIIIVGVIYHLLLRKSFPLVGLDKLANALLHTWLPLFYVLFWYLLVPAGMLDISLIAYFLILPLLYLGYILILGHLTTHYPYPFVNVTENGYPKVIRNAVLIALSFVLLSALLIYIKS</sequence>
<feature type="transmembrane region" description="Helical" evidence="1">
    <location>
        <begin position="153"/>
        <end position="171"/>
    </location>
</feature>
<evidence type="ECO:0000256" key="1">
    <source>
        <dbReference type="SAM" id="Phobius"/>
    </source>
</evidence>
<keyword evidence="3" id="KW-1185">Reference proteome</keyword>
<protein>
    <submittedName>
        <fullName evidence="2">Uncharacterized protein</fullName>
    </submittedName>
</protein>
<keyword evidence="1" id="KW-1133">Transmembrane helix</keyword>
<dbReference type="AlphaFoldDB" id="A0A5B8VMH9"/>
<evidence type="ECO:0000313" key="2">
    <source>
        <dbReference type="EMBL" id="QEC71458.1"/>
    </source>
</evidence>
<keyword evidence="1" id="KW-0472">Membrane</keyword>
<reference evidence="2 3" key="1">
    <citation type="journal article" date="2017" name="Int. J. Syst. Evol. Microbiol.">
        <title>Arachidicoccus ginsenosidivorans sp. nov., with ginsenoside-converting activity isolated from ginseng cultivating soil.</title>
        <authorList>
            <person name="Siddiqi M.Z."/>
            <person name="Aslam Z."/>
            <person name="Im W.T."/>
        </authorList>
    </citation>
    <scope>NUCLEOTIDE SEQUENCE [LARGE SCALE GENOMIC DNA]</scope>
    <source>
        <strain evidence="2 3">Gsoil 809</strain>
    </source>
</reference>
<name>A0A5B8VMH9_9BACT</name>
<dbReference type="Proteomes" id="UP000321291">
    <property type="component" value="Chromosome"/>
</dbReference>
<feature type="transmembrane region" description="Helical" evidence="1">
    <location>
        <begin position="122"/>
        <end position="141"/>
    </location>
</feature>